<dbReference type="SMART" id="SM00382">
    <property type="entry name" value="AAA"/>
    <property type="match status" value="1"/>
</dbReference>
<dbReference type="InterPro" id="IPR036640">
    <property type="entry name" value="ABC1_TM_sf"/>
</dbReference>
<dbReference type="EMBL" id="QVFV01000005">
    <property type="protein sequence ID" value="RZM76698.1"/>
    <property type="molecule type" value="Genomic_DNA"/>
</dbReference>
<evidence type="ECO:0000259" key="8">
    <source>
        <dbReference type="PROSITE" id="PS50893"/>
    </source>
</evidence>
<sequence>MAASPGVSFTPRQMLWQVAKKYPLKIIASIITGFSGALFNGIGTALVVPIMLSLLGQDAILKDGPPIFQMLLAPFQGLPETYRYAAMALAALLLIVLKNASNYLSALASGMLSRAMTSDLQRQGLDMILSVDLEYFGKAQVGELVNRLGGEMNRAATAITATIRLFVTVATVLVFLGILLSISWQLTIVATLLLPISSLVVQILVKRTKHYSRAFTRLNSLYSGGLVELISGIRLVKSVVAEDREYERFAGYINEREDLNLKIQMNSGIVNPLGEVLNISVLFILILLARWLFQDQLASLAAVMVTYLVLLNRLLPYISQVNSGRNQLAQVSASVDIVHNLLRTDNKSFMQNGAISYSGLNEGIEFRNVCFHYPDVQNPVLQNINLKLPKGTTLALVGSSGAGKSTLADLVPRFFDPTAGQILVDGQDLKSFNIAQIRKAMGIVGQETFLFNNTVRYNLAYGNFEATDAEILDAAKRANAYDFIMNLPEGLDTMIGDRGVMLSGGQRQRLAIARALVQNPEILILDEATSALDTVSERLVQEAIDELSRDRTTLVIAHRLSTVRKADQIAVMASGQVVELGTHESLIKQNGTYSKLCQLQFQDENSEQDRTSQQIAETSYKFRSNLNNMTGLLSILEYEEDETEHASIMEKILEMLEEMLQDLEKVEGGAS</sequence>
<dbReference type="SUPFAM" id="SSF90123">
    <property type="entry name" value="ABC transporter transmembrane region"/>
    <property type="match status" value="1"/>
</dbReference>
<dbReference type="AlphaFoldDB" id="A0A4Q7E4D0"/>
<dbReference type="InterPro" id="IPR003439">
    <property type="entry name" value="ABC_transporter-like_ATP-bd"/>
</dbReference>
<dbReference type="GO" id="GO:0015421">
    <property type="term" value="F:ABC-type oligopeptide transporter activity"/>
    <property type="evidence" value="ECO:0007669"/>
    <property type="project" value="TreeGrafter"/>
</dbReference>
<gene>
    <name evidence="10" type="ORF">DYY88_17810</name>
</gene>
<comment type="caution">
    <text evidence="10">The sequence shown here is derived from an EMBL/GenBank/DDBJ whole genome shotgun (WGS) entry which is preliminary data.</text>
</comment>
<feature type="transmembrane region" description="Helical" evidence="7">
    <location>
        <begin position="161"/>
        <end position="180"/>
    </location>
</feature>
<evidence type="ECO:0000259" key="9">
    <source>
        <dbReference type="PROSITE" id="PS50929"/>
    </source>
</evidence>
<keyword evidence="6 7" id="KW-0472">Membrane</keyword>
<dbReference type="InterPro" id="IPR017871">
    <property type="entry name" value="ABC_transporter-like_CS"/>
</dbReference>
<comment type="subcellular location">
    <subcellularLocation>
        <location evidence="1">Cell membrane</location>
        <topology evidence="1">Multi-pass membrane protein</topology>
    </subcellularLocation>
</comment>
<dbReference type="SUPFAM" id="SSF52540">
    <property type="entry name" value="P-loop containing nucleoside triphosphate hydrolases"/>
    <property type="match status" value="1"/>
</dbReference>
<feature type="domain" description="ABC transmembrane type-1" evidence="9">
    <location>
        <begin position="27"/>
        <end position="330"/>
    </location>
</feature>
<dbReference type="Pfam" id="PF00005">
    <property type="entry name" value="ABC_tran"/>
    <property type="match status" value="1"/>
</dbReference>
<dbReference type="InterPro" id="IPR027417">
    <property type="entry name" value="P-loop_NTPase"/>
</dbReference>
<feature type="domain" description="ABC transporter" evidence="8">
    <location>
        <begin position="364"/>
        <end position="599"/>
    </location>
</feature>
<accession>A0A4Q7E4D0</accession>
<feature type="transmembrane region" description="Helical" evidence="7">
    <location>
        <begin position="186"/>
        <end position="205"/>
    </location>
</feature>
<dbReference type="PANTHER" id="PTHR43394">
    <property type="entry name" value="ATP-DEPENDENT PERMEASE MDL1, MITOCHONDRIAL"/>
    <property type="match status" value="1"/>
</dbReference>
<evidence type="ECO:0000256" key="7">
    <source>
        <dbReference type="SAM" id="Phobius"/>
    </source>
</evidence>
<protein>
    <submittedName>
        <fullName evidence="10">ABC transporter ATP-binding protein</fullName>
    </submittedName>
</protein>
<dbReference type="FunFam" id="3.40.50.300:FF:000218">
    <property type="entry name" value="Multidrug ABC transporter ATP-binding protein"/>
    <property type="match status" value="1"/>
</dbReference>
<evidence type="ECO:0000256" key="1">
    <source>
        <dbReference type="ARBA" id="ARBA00004651"/>
    </source>
</evidence>
<evidence type="ECO:0000313" key="11">
    <source>
        <dbReference type="Proteomes" id="UP000292459"/>
    </source>
</evidence>
<evidence type="ECO:0000256" key="6">
    <source>
        <dbReference type="ARBA" id="ARBA00023136"/>
    </source>
</evidence>
<dbReference type="InterPro" id="IPR039421">
    <property type="entry name" value="Type_1_exporter"/>
</dbReference>
<proteinExistence type="predicted"/>
<dbReference type="Gene3D" id="3.40.50.300">
    <property type="entry name" value="P-loop containing nucleotide triphosphate hydrolases"/>
    <property type="match status" value="1"/>
</dbReference>
<dbReference type="Gene3D" id="1.20.1560.10">
    <property type="entry name" value="ABC transporter type 1, transmembrane domain"/>
    <property type="match status" value="1"/>
</dbReference>
<organism evidence="10 11">
    <name type="scientific">Leptolyngbya iicbica LK</name>
    <dbReference type="NCBI Taxonomy" id="2294035"/>
    <lineage>
        <taxon>Bacteria</taxon>
        <taxon>Bacillati</taxon>
        <taxon>Cyanobacteriota</taxon>
        <taxon>Cyanophyceae</taxon>
        <taxon>Leptolyngbyales</taxon>
        <taxon>Leptolyngbyaceae</taxon>
        <taxon>Leptolyngbya group</taxon>
        <taxon>Leptolyngbya</taxon>
        <taxon>Leptolyngbya iicbica</taxon>
    </lineage>
</organism>
<evidence type="ECO:0000256" key="2">
    <source>
        <dbReference type="ARBA" id="ARBA00022692"/>
    </source>
</evidence>
<dbReference type="PROSITE" id="PS50929">
    <property type="entry name" value="ABC_TM1F"/>
    <property type="match status" value="1"/>
</dbReference>
<dbReference type="InterPro" id="IPR003593">
    <property type="entry name" value="AAA+_ATPase"/>
</dbReference>
<dbReference type="GO" id="GO:0005524">
    <property type="term" value="F:ATP binding"/>
    <property type="evidence" value="ECO:0007669"/>
    <property type="project" value="UniProtKB-KW"/>
</dbReference>
<dbReference type="Proteomes" id="UP000292459">
    <property type="component" value="Unassembled WGS sequence"/>
</dbReference>
<feature type="transmembrane region" description="Helical" evidence="7">
    <location>
        <begin position="81"/>
        <end position="97"/>
    </location>
</feature>
<keyword evidence="5 7" id="KW-1133">Transmembrane helix</keyword>
<feature type="transmembrane region" description="Helical" evidence="7">
    <location>
        <begin position="26"/>
        <end position="52"/>
    </location>
</feature>
<reference evidence="10 11" key="1">
    <citation type="submission" date="2018-11" db="EMBL/GenBank/DDBJ databases">
        <title>Whole genome sequencing of an environmental sample.</title>
        <authorList>
            <person name="Sarangi A.N."/>
            <person name="Singh D."/>
            <person name="Tripathy S."/>
        </authorList>
    </citation>
    <scope>NUCLEOTIDE SEQUENCE [LARGE SCALE GENOMIC DNA]</scope>
    <source>
        <strain evidence="10 11">Lakshadweep</strain>
    </source>
</reference>
<dbReference type="PROSITE" id="PS00211">
    <property type="entry name" value="ABC_TRANSPORTER_1"/>
    <property type="match status" value="1"/>
</dbReference>
<keyword evidence="11" id="KW-1185">Reference proteome</keyword>
<evidence type="ECO:0000313" key="10">
    <source>
        <dbReference type="EMBL" id="RZM76698.1"/>
    </source>
</evidence>
<evidence type="ECO:0000256" key="5">
    <source>
        <dbReference type="ARBA" id="ARBA00022989"/>
    </source>
</evidence>
<dbReference type="PANTHER" id="PTHR43394:SF1">
    <property type="entry name" value="ATP-BINDING CASSETTE SUB-FAMILY B MEMBER 10, MITOCHONDRIAL"/>
    <property type="match status" value="1"/>
</dbReference>
<keyword evidence="4 10" id="KW-0067">ATP-binding</keyword>
<dbReference type="GO" id="GO:0005886">
    <property type="term" value="C:plasma membrane"/>
    <property type="evidence" value="ECO:0007669"/>
    <property type="project" value="UniProtKB-SubCell"/>
</dbReference>
<dbReference type="PROSITE" id="PS50893">
    <property type="entry name" value="ABC_TRANSPORTER_2"/>
    <property type="match status" value="1"/>
</dbReference>
<name>A0A4Q7E4D0_9CYAN</name>
<dbReference type="GO" id="GO:0016887">
    <property type="term" value="F:ATP hydrolysis activity"/>
    <property type="evidence" value="ECO:0007669"/>
    <property type="project" value="InterPro"/>
</dbReference>
<evidence type="ECO:0000256" key="4">
    <source>
        <dbReference type="ARBA" id="ARBA00022840"/>
    </source>
</evidence>
<evidence type="ECO:0000256" key="3">
    <source>
        <dbReference type="ARBA" id="ARBA00022741"/>
    </source>
</evidence>
<dbReference type="CDD" id="cd07346">
    <property type="entry name" value="ABC_6TM_exporters"/>
    <property type="match status" value="1"/>
</dbReference>
<keyword evidence="2 7" id="KW-0812">Transmembrane</keyword>
<dbReference type="InterPro" id="IPR011527">
    <property type="entry name" value="ABC1_TM_dom"/>
</dbReference>
<dbReference type="Pfam" id="PF00664">
    <property type="entry name" value="ABC_membrane"/>
    <property type="match status" value="1"/>
</dbReference>
<dbReference type="OrthoDB" id="9762790at2"/>
<feature type="transmembrane region" description="Helical" evidence="7">
    <location>
        <begin position="269"/>
        <end position="291"/>
    </location>
</feature>
<keyword evidence="3" id="KW-0547">Nucleotide-binding</keyword>